<gene>
    <name evidence="2" type="ORF">CWC22_007300</name>
</gene>
<organism evidence="2 3">
    <name type="scientific">Pseudoalteromonas rubra</name>
    <dbReference type="NCBI Taxonomy" id="43658"/>
    <lineage>
        <taxon>Bacteria</taxon>
        <taxon>Pseudomonadati</taxon>
        <taxon>Pseudomonadota</taxon>
        <taxon>Gammaproteobacteria</taxon>
        <taxon>Alteromonadales</taxon>
        <taxon>Pseudoalteromonadaceae</taxon>
        <taxon>Pseudoalteromonas</taxon>
    </lineage>
</organism>
<accession>A0A7S7YSP5</accession>
<evidence type="ECO:0000313" key="3">
    <source>
        <dbReference type="Proteomes" id="UP000305729"/>
    </source>
</evidence>
<protein>
    <submittedName>
        <fullName evidence="2">Uncharacterized protein</fullName>
    </submittedName>
</protein>
<sequence length="561" mass="65131">MKAFFNFILMVAVGLVIAWGTRFWFSDRADVVVESSLLVEVAFAAPDVKGYQRSYTIRNAGDVAAQNIIVKHAPQVKEYKITKASDNDEVADSNSEGVIDLNYKNLNPGSAFTLFVLYEEPTENSLIVSHAGGVVRSSSDSEKKQDGSFYFLIMIVIGSLTYLLFSSRMFALSRLYIYPSKADLKRKRRWYVTEKEHEEIVSQSIAVLLVPEFSYSKSIEEWSSMKFLLDDEISQLELTSEMKEYLVKGLNDMFLAESEYYIPKMDSLMEVERLFQKTKPELITDTTWSEFKESLVEQLESLANSCRYEFGRINRVDLIASLSKGHVGGMERDQFDRYKKELQSSLLNTYISEIARTVQIGNPRLDLNNPEGLDLLSEYDKDKLASLLYEMNFTHLFYYRHRFSYSEEAIRDRLSSRPQWVNKEHWERVEEVDKRALRSYAIERLFERFQDECWSRLNISVKGTEAEALFDYLVGLQNLKLDLTQKKRDLEVKQLDIVNSEKSWDSKVTRLQKQLDILDDLLTGRLTLGRLEYPEAIFSEKNLENLRKIEALHRQPEAVSE</sequence>
<dbReference type="EMBL" id="CP045429">
    <property type="protein sequence ID" value="QPB82813.1"/>
    <property type="molecule type" value="Genomic_DNA"/>
</dbReference>
<keyword evidence="1" id="KW-0472">Membrane</keyword>
<reference evidence="2 3" key="1">
    <citation type="submission" date="2019-10" db="EMBL/GenBank/DDBJ databases">
        <title>Pseudoalteromonas rubra S4059.</title>
        <authorList>
            <person name="Paulsen S."/>
            <person name="Wang X."/>
        </authorList>
    </citation>
    <scope>NUCLEOTIDE SEQUENCE [LARGE SCALE GENOMIC DNA]</scope>
    <source>
        <strain evidence="2 3">S4059</strain>
    </source>
</reference>
<keyword evidence="1" id="KW-1133">Transmembrane helix</keyword>
<evidence type="ECO:0000256" key="1">
    <source>
        <dbReference type="SAM" id="Phobius"/>
    </source>
</evidence>
<feature type="transmembrane region" description="Helical" evidence="1">
    <location>
        <begin position="147"/>
        <end position="165"/>
    </location>
</feature>
<dbReference type="RefSeq" id="WP_138539047.1">
    <property type="nucleotide sequence ID" value="NZ_CP045429.1"/>
</dbReference>
<proteinExistence type="predicted"/>
<feature type="transmembrane region" description="Helical" evidence="1">
    <location>
        <begin position="7"/>
        <end position="25"/>
    </location>
</feature>
<dbReference type="Proteomes" id="UP000305729">
    <property type="component" value="Chromosome 1"/>
</dbReference>
<evidence type="ECO:0000313" key="2">
    <source>
        <dbReference type="EMBL" id="QPB82813.1"/>
    </source>
</evidence>
<name>A0A7S7YSP5_9GAMM</name>
<dbReference type="AlphaFoldDB" id="A0A7S7YSP5"/>
<keyword evidence="1" id="KW-0812">Transmembrane</keyword>